<dbReference type="Pfam" id="PF07969">
    <property type="entry name" value="Amidohydro_3"/>
    <property type="match status" value="1"/>
</dbReference>
<evidence type="ECO:0000313" key="4">
    <source>
        <dbReference type="Proteomes" id="UP000008066"/>
    </source>
</evidence>
<dbReference type="OMA" id="VAWVGSE"/>
<proteinExistence type="predicted"/>
<dbReference type="EMBL" id="GL988043">
    <property type="protein sequence ID" value="EGS20107.1"/>
    <property type="molecule type" value="Genomic_DNA"/>
</dbReference>
<dbReference type="PANTHER" id="PTHR22642:SF2">
    <property type="entry name" value="PROTEIN LONG AFTER FAR-RED 3"/>
    <property type="match status" value="1"/>
</dbReference>
<dbReference type="KEGG" id="cthr:CTHT_0046120"/>
<dbReference type="RefSeq" id="XP_006694992.1">
    <property type="nucleotide sequence ID" value="XM_006694929.1"/>
</dbReference>
<feature type="domain" description="Amidohydrolase 3" evidence="2">
    <location>
        <begin position="119"/>
        <end position="591"/>
    </location>
</feature>
<sequence>MSPAPPPVTQPPPASWALRILFFAIGVAISLALQGQKSSSPDGKVNLDLISFVQRLLGKFLPPSHDLQTQTQTYCYQSILSSGINPVPGVNCFSVRDGRFVRVFSSTDPATRERVEIRQGHALPGLWDGHGHLLQYGEFLHSVDLFGAESFEEVRRRIGEYVEKNPDAGTRSRWALLDEDERLKGKYIMLDRVDVHCTWVSSAVLQLLPNLPAEVPGGEIVRDPGLGVFCDNAMDLVMPLWPRPSREQKKEFVRSAMRSLHSVGLVGIHDAGVTPEDIALYEEMANEEGNGWTMRVYAMIECPERNSFCPEVARKVEHPMLRVRSVKLFADGALGSWGSALLEPYSDRPDTSGSLLVNATTLTKLARSWASAGYQVNIHAIGDRANRLAIDALEAALNDVCPPSDEPSRLVSCQQSRRFRIEHAQIIHPADQVRLHALGIIPSIQPTHATSDMSYAELRLGPERIAFSAYRMRSLLDLAPCLGSDFPVEPANPFGGLYAAVARKDPKSGKGGPGKEKDGWYRKEEGLSLAEALDGFTKGAVRAAFWEKNGGEIKEGMWADWVVVDRELGGDEEDLRRVKVKETWVAGRKVYEEDESWTMEDL</sequence>
<gene>
    <name evidence="3" type="ORF">CTHT_0046120</name>
</gene>
<dbReference type="Gene3D" id="3.10.310.70">
    <property type="match status" value="1"/>
</dbReference>
<dbReference type="AlphaFoldDB" id="G0S9J6"/>
<dbReference type="SUPFAM" id="SSF51338">
    <property type="entry name" value="Composite domain of metallo-dependent hydrolases"/>
    <property type="match status" value="1"/>
</dbReference>
<protein>
    <submittedName>
        <fullName evidence="3">Hydrolase-like protein</fullName>
    </submittedName>
</protein>
<dbReference type="HOGENOM" id="CLU_009942_1_1_1"/>
<dbReference type="PANTHER" id="PTHR22642">
    <property type="entry name" value="IMIDAZOLONEPROPIONASE"/>
    <property type="match status" value="1"/>
</dbReference>
<name>G0S9J6_CHATD</name>
<evidence type="ECO:0000256" key="1">
    <source>
        <dbReference type="SAM" id="SignalP"/>
    </source>
</evidence>
<accession>G0S9J6</accession>
<feature type="chain" id="PRO_5003408971" evidence="1">
    <location>
        <begin position="33"/>
        <end position="602"/>
    </location>
</feature>
<feature type="signal peptide" evidence="1">
    <location>
        <begin position="1"/>
        <end position="32"/>
    </location>
</feature>
<dbReference type="GeneID" id="18258650"/>
<dbReference type="OrthoDB" id="3501663at2759"/>
<keyword evidence="3" id="KW-0378">Hydrolase</keyword>
<keyword evidence="1" id="KW-0732">Signal</keyword>
<keyword evidence="4" id="KW-1185">Reference proteome</keyword>
<dbReference type="InterPro" id="IPR032466">
    <property type="entry name" value="Metal_Hydrolase"/>
</dbReference>
<dbReference type="SUPFAM" id="SSF51556">
    <property type="entry name" value="Metallo-dependent hydrolases"/>
    <property type="match status" value="1"/>
</dbReference>
<organism evidence="4">
    <name type="scientific">Chaetomium thermophilum (strain DSM 1495 / CBS 144.50 / IMI 039719)</name>
    <name type="common">Thermochaetoides thermophila</name>
    <dbReference type="NCBI Taxonomy" id="759272"/>
    <lineage>
        <taxon>Eukaryota</taxon>
        <taxon>Fungi</taxon>
        <taxon>Dikarya</taxon>
        <taxon>Ascomycota</taxon>
        <taxon>Pezizomycotina</taxon>
        <taxon>Sordariomycetes</taxon>
        <taxon>Sordariomycetidae</taxon>
        <taxon>Sordariales</taxon>
        <taxon>Chaetomiaceae</taxon>
        <taxon>Thermochaetoides</taxon>
    </lineage>
</organism>
<dbReference type="GO" id="GO:0016810">
    <property type="term" value="F:hydrolase activity, acting on carbon-nitrogen (but not peptide) bonds"/>
    <property type="evidence" value="ECO:0007669"/>
    <property type="project" value="InterPro"/>
</dbReference>
<reference evidence="3 4" key="1">
    <citation type="journal article" date="2011" name="Cell">
        <title>Insight into structure and assembly of the nuclear pore complex by utilizing the genome of a eukaryotic thermophile.</title>
        <authorList>
            <person name="Amlacher S."/>
            <person name="Sarges P."/>
            <person name="Flemming D."/>
            <person name="van Noort V."/>
            <person name="Kunze R."/>
            <person name="Devos D.P."/>
            <person name="Arumugam M."/>
            <person name="Bork P."/>
            <person name="Hurt E."/>
        </authorList>
    </citation>
    <scope>NUCLEOTIDE SEQUENCE [LARGE SCALE GENOMIC DNA]</scope>
    <source>
        <strain evidence="4">DSM 1495 / CBS 144.50 / IMI 039719</strain>
    </source>
</reference>
<dbReference type="CDD" id="cd01300">
    <property type="entry name" value="YtcJ_like"/>
    <property type="match status" value="1"/>
</dbReference>
<dbReference type="Gene3D" id="3.20.20.140">
    <property type="entry name" value="Metal-dependent hydrolases"/>
    <property type="match status" value="1"/>
</dbReference>
<dbReference type="Gene3D" id="2.30.40.10">
    <property type="entry name" value="Urease, subunit C, domain 1"/>
    <property type="match status" value="1"/>
</dbReference>
<dbReference type="Proteomes" id="UP000008066">
    <property type="component" value="Unassembled WGS sequence"/>
</dbReference>
<dbReference type="InterPro" id="IPR011059">
    <property type="entry name" value="Metal-dep_hydrolase_composite"/>
</dbReference>
<dbReference type="eggNOG" id="ENOG502QSHE">
    <property type="taxonomic scope" value="Eukaryota"/>
</dbReference>
<dbReference type="InterPro" id="IPR013108">
    <property type="entry name" value="Amidohydro_3"/>
</dbReference>
<evidence type="ECO:0000259" key="2">
    <source>
        <dbReference type="Pfam" id="PF07969"/>
    </source>
</evidence>
<evidence type="ECO:0000313" key="3">
    <source>
        <dbReference type="EMBL" id="EGS20107.1"/>
    </source>
</evidence>
<dbReference type="InterPro" id="IPR033932">
    <property type="entry name" value="YtcJ-like"/>
</dbReference>